<comment type="caution">
    <text evidence="1">The sequence shown here is derived from an EMBL/GenBank/DDBJ whole genome shotgun (WGS) entry which is preliminary data.</text>
</comment>
<protein>
    <submittedName>
        <fullName evidence="1">Uncharacterized protein</fullName>
    </submittedName>
</protein>
<dbReference type="STRING" id="60169.A0A1V6NWM8"/>
<gene>
    <name evidence="1" type="ORF">PENPOL_c002G06933</name>
</gene>
<keyword evidence="2" id="KW-1185">Reference proteome</keyword>
<reference evidence="2" key="1">
    <citation type="journal article" date="2017" name="Nat. Microbiol.">
        <title>Global analysis of biosynthetic gene clusters reveals vast potential of secondary metabolite production in Penicillium species.</title>
        <authorList>
            <person name="Nielsen J.C."/>
            <person name="Grijseels S."/>
            <person name="Prigent S."/>
            <person name="Ji B."/>
            <person name="Dainat J."/>
            <person name="Nielsen K.F."/>
            <person name="Frisvad J.C."/>
            <person name="Workman M."/>
            <person name="Nielsen J."/>
        </authorList>
    </citation>
    <scope>NUCLEOTIDE SEQUENCE [LARGE SCALE GENOMIC DNA]</scope>
    <source>
        <strain evidence="2">IBT 4502</strain>
    </source>
</reference>
<evidence type="ECO:0000313" key="1">
    <source>
        <dbReference type="EMBL" id="OQD69030.1"/>
    </source>
</evidence>
<organism evidence="1 2">
    <name type="scientific">Penicillium polonicum</name>
    <dbReference type="NCBI Taxonomy" id="60169"/>
    <lineage>
        <taxon>Eukaryota</taxon>
        <taxon>Fungi</taxon>
        <taxon>Dikarya</taxon>
        <taxon>Ascomycota</taxon>
        <taxon>Pezizomycotina</taxon>
        <taxon>Eurotiomycetes</taxon>
        <taxon>Eurotiomycetidae</taxon>
        <taxon>Eurotiales</taxon>
        <taxon>Aspergillaceae</taxon>
        <taxon>Penicillium</taxon>
    </lineage>
</organism>
<proteinExistence type="predicted"/>
<dbReference type="EMBL" id="MDYM01000002">
    <property type="protein sequence ID" value="OQD69030.1"/>
    <property type="molecule type" value="Genomic_DNA"/>
</dbReference>
<sequence>MAPNAVSMLDANHGLRAIYGHGTQSDETDWYQIWNSNGKVANTSFIEIDVSEHPRKRKQVAKAYGMTSILKMEEYIQAVIDQSRETCWDPPWSIPD</sequence>
<dbReference type="Proteomes" id="UP000191408">
    <property type="component" value="Unassembled WGS sequence"/>
</dbReference>
<accession>A0A1V6NWM8</accession>
<dbReference type="AlphaFoldDB" id="A0A1V6NWM8"/>
<name>A0A1V6NWM8_PENPO</name>
<evidence type="ECO:0000313" key="2">
    <source>
        <dbReference type="Proteomes" id="UP000191408"/>
    </source>
</evidence>